<dbReference type="RefSeq" id="WP_154755285.1">
    <property type="nucleotide sequence ID" value="NZ_WMBA01000003.1"/>
</dbReference>
<dbReference type="GO" id="GO:0016747">
    <property type="term" value="F:acyltransferase activity, transferring groups other than amino-acyl groups"/>
    <property type="evidence" value="ECO:0007669"/>
    <property type="project" value="InterPro"/>
</dbReference>
<keyword evidence="3" id="KW-1185">Reference proteome</keyword>
<dbReference type="PIRSF" id="PIRSF000429">
    <property type="entry name" value="Ac-CoA_Ac_transf"/>
    <property type="match status" value="1"/>
</dbReference>
<evidence type="ECO:0000313" key="2">
    <source>
        <dbReference type="EMBL" id="MTD53040.1"/>
    </source>
</evidence>
<dbReference type="InterPro" id="IPR055140">
    <property type="entry name" value="Thiolase_C_2"/>
</dbReference>
<name>A0A6N7Z0E4_9PSEU</name>
<dbReference type="PANTHER" id="PTHR42870">
    <property type="entry name" value="ACETYL-COA C-ACETYLTRANSFERASE"/>
    <property type="match status" value="1"/>
</dbReference>
<evidence type="ECO:0000259" key="1">
    <source>
        <dbReference type="Pfam" id="PF22691"/>
    </source>
</evidence>
<comment type="caution">
    <text evidence="2">The sequence shown here is derived from an EMBL/GenBank/DDBJ whole genome shotgun (WGS) entry which is preliminary data.</text>
</comment>
<reference evidence="2 3" key="1">
    <citation type="submission" date="2019-11" db="EMBL/GenBank/DDBJ databases">
        <title>Draft genome of Amycolatopsis RM579.</title>
        <authorList>
            <person name="Duangmal K."/>
            <person name="Mingma R."/>
        </authorList>
    </citation>
    <scope>NUCLEOTIDE SEQUENCE [LARGE SCALE GENOMIC DNA]</scope>
    <source>
        <strain evidence="2 3">RM579</strain>
    </source>
</reference>
<organism evidence="2 3">
    <name type="scientific">Amycolatopsis pithecellobii</name>
    <dbReference type="NCBI Taxonomy" id="664692"/>
    <lineage>
        <taxon>Bacteria</taxon>
        <taxon>Bacillati</taxon>
        <taxon>Actinomycetota</taxon>
        <taxon>Actinomycetes</taxon>
        <taxon>Pseudonocardiales</taxon>
        <taxon>Pseudonocardiaceae</taxon>
        <taxon>Amycolatopsis</taxon>
    </lineage>
</organism>
<sequence>MKNQACIIGVGQTGLSRNSGRSVQRLAVEATAAALADANLPAKAIDGIVPSPVGPTAEDIMASFGIADARFTAVPHLGGAGSVAALRLAALAVAGGQADVVLTFVARNGRSGARVDQRVAVAMPGQQFRTNLEYPHGMNTPAQWYSLLCRRHMHEFGTTREQLGAVALTMRRHANLNPAAQMYRKKLTMEEYLAAPVIADPYHLFDCCLETDGAAAVLVASPEYAARVGATPVFIEGAAEGHPDSADDISNRQDFFNTGLTKAAPRAFDMAGCGPEDVDFAMVYDCFTFEVIHQLECAGFCKLGEGGEFVAGGGIALGGRLPVNPSGGLLSEGHLGGMNHIVEGVRQLRGRCGDRQVPGATRCAVTGWGDLGDGALAILGTA</sequence>
<dbReference type="OrthoDB" id="9785768at2"/>
<gene>
    <name evidence="2" type="ORF">GKO32_03470</name>
</gene>
<dbReference type="PANTHER" id="PTHR42870:SF1">
    <property type="entry name" value="NON-SPECIFIC LIPID-TRANSFER PROTEIN-LIKE 2"/>
    <property type="match status" value="1"/>
</dbReference>
<feature type="domain" description="Thiolase C-terminal" evidence="1">
    <location>
        <begin position="247"/>
        <end position="373"/>
    </location>
</feature>
<dbReference type="CDD" id="cd00829">
    <property type="entry name" value="SCP-x_thiolase"/>
    <property type="match status" value="1"/>
</dbReference>
<proteinExistence type="predicted"/>
<dbReference type="InterPro" id="IPR002155">
    <property type="entry name" value="Thiolase"/>
</dbReference>
<protein>
    <submittedName>
        <fullName evidence="2">Transporter</fullName>
    </submittedName>
</protein>
<dbReference type="Pfam" id="PF22691">
    <property type="entry name" value="Thiolase_C_1"/>
    <property type="match status" value="1"/>
</dbReference>
<dbReference type="Proteomes" id="UP000440096">
    <property type="component" value="Unassembled WGS sequence"/>
</dbReference>
<dbReference type="InterPro" id="IPR016039">
    <property type="entry name" value="Thiolase-like"/>
</dbReference>
<accession>A0A6N7Z0E4</accession>
<dbReference type="AlphaFoldDB" id="A0A6N7Z0E4"/>
<evidence type="ECO:0000313" key="3">
    <source>
        <dbReference type="Proteomes" id="UP000440096"/>
    </source>
</evidence>
<dbReference type="EMBL" id="WMBA01000003">
    <property type="protein sequence ID" value="MTD53040.1"/>
    <property type="molecule type" value="Genomic_DNA"/>
</dbReference>
<dbReference type="SUPFAM" id="SSF53901">
    <property type="entry name" value="Thiolase-like"/>
    <property type="match status" value="2"/>
</dbReference>
<dbReference type="Gene3D" id="3.40.47.10">
    <property type="match status" value="1"/>
</dbReference>